<gene>
    <name evidence="3" type="ORF">K3169_11035</name>
</gene>
<accession>A0ABY6FK79</accession>
<evidence type="ECO:0000256" key="2">
    <source>
        <dbReference type="SAM" id="Phobius"/>
    </source>
</evidence>
<protein>
    <submittedName>
        <fullName evidence="3">Uncharacterized protein</fullName>
    </submittedName>
</protein>
<evidence type="ECO:0000256" key="1">
    <source>
        <dbReference type="SAM" id="Coils"/>
    </source>
</evidence>
<proteinExistence type="predicted"/>
<keyword evidence="1" id="KW-0175">Coiled coil</keyword>
<organism evidence="3 4">
    <name type="scientific">Pseudomonas phytophila</name>
    <dbReference type="NCBI Taxonomy" id="2867264"/>
    <lineage>
        <taxon>Bacteria</taxon>
        <taxon>Pseudomonadati</taxon>
        <taxon>Pseudomonadota</taxon>
        <taxon>Gammaproteobacteria</taxon>
        <taxon>Pseudomonadales</taxon>
        <taxon>Pseudomonadaceae</taxon>
        <taxon>Pseudomonas</taxon>
    </lineage>
</organism>
<reference evidence="3" key="1">
    <citation type="submission" date="2021-08" db="EMBL/GenBank/DDBJ databases">
        <title>Complete genome sequence of Pseudomonas phytophila.</title>
        <authorList>
            <person name="Weir B.S."/>
            <person name="Templeton M.D."/>
            <person name="Arshed S."/>
            <person name="Andersen M.T."/>
            <person name="Jayaraman J."/>
        </authorList>
    </citation>
    <scope>NUCLEOTIDE SEQUENCE</scope>
    <source>
        <strain evidence="3">ICMP 23753</strain>
    </source>
</reference>
<dbReference type="RefSeq" id="WP_263271433.1">
    <property type="nucleotide sequence ID" value="NZ_CP081201.1"/>
</dbReference>
<keyword evidence="4" id="KW-1185">Reference proteome</keyword>
<evidence type="ECO:0000313" key="4">
    <source>
        <dbReference type="Proteomes" id="UP001063228"/>
    </source>
</evidence>
<keyword evidence="2" id="KW-0472">Membrane</keyword>
<name>A0ABY6FK79_9PSED</name>
<dbReference type="Proteomes" id="UP001063228">
    <property type="component" value="Chromosome"/>
</dbReference>
<dbReference type="EMBL" id="CP081201">
    <property type="protein sequence ID" value="UXZ98350.1"/>
    <property type="molecule type" value="Genomic_DNA"/>
</dbReference>
<evidence type="ECO:0000313" key="3">
    <source>
        <dbReference type="EMBL" id="UXZ98350.1"/>
    </source>
</evidence>
<keyword evidence="2" id="KW-0812">Transmembrane</keyword>
<feature type="coiled-coil region" evidence="1">
    <location>
        <begin position="100"/>
        <end position="127"/>
    </location>
</feature>
<sequence length="291" mass="32935">MPGLDKWLNRVALFSQILLVIIAIVTVKLTVIPLYQKELSSEELAKAQIQLGVVQSRINELTSDVGAKEKELNLTVLKLQEAERAETVSRANLASVNYELKIQAKNLADLKVQNRKISEESSQLKKALESESQLKFRQALEWFMMVSDMDRNCYRPDLAELRKKNDEKGRSADKECNPYSYIKAGVATLRKRRHDAAGDPLNLPGSTLDKWLSLADAEAEKQRSQLHGAFNAVVFESLVKGSSEREDGEPFSEYRKRLEGIFKLRDDYASKARDQDMDVASKFIRSLGLPM</sequence>
<keyword evidence="2" id="KW-1133">Transmembrane helix</keyword>
<feature type="transmembrane region" description="Helical" evidence="2">
    <location>
        <begin position="12"/>
        <end position="35"/>
    </location>
</feature>